<reference evidence="3" key="1">
    <citation type="journal article" date="2015" name="Nature">
        <title>Complex archaea that bridge the gap between prokaryotes and eukaryotes.</title>
        <authorList>
            <person name="Spang A."/>
            <person name="Saw J.H."/>
            <person name="Jorgensen S.L."/>
            <person name="Zaremba-Niedzwiedzka K."/>
            <person name="Martijn J."/>
            <person name="Lind A.E."/>
            <person name="van Eijk R."/>
            <person name="Schleper C."/>
            <person name="Guy L."/>
            <person name="Ettema T.J."/>
        </authorList>
    </citation>
    <scope>NUCLEOTIDE SEQUENCE</scope>
</reference>
<feature type="domain" description="HTH cro/C1-type" evidence="2">
    <location>
        <begin position="18"/>
        <end position="75"/>
    </location>
</feature>
<accession>A0A0F9JCD0</accession>
<comment type="caution">
    <text evidence="3">The sequence shown here is derived from an EMBL/GenBank/DDBJ whole genome shotgun (WGS) entry which is preliminary data.</text>
</comment>
<organism evidence="3">
    <name type="scientific">marine sediment metagenome</name>
    <dbReference type="NCBI Taxonomy" id="412755"/>
    <lineage>
        <taxon>unclassified sequences</taxon>
        <taxon>metagenomes</taxon>
        <taxon>ecological metagenomes</taxon>
    </lineage>
</organism>
<dbReference type="InterPro" id="IPR001387">
    <property type="entry name" value="Cro/C1-type_HTH"/>
</dbReference>
<dbReference type="GO" id="GO:0003677">
    <property type="term" value="F:DNA binding"/>
    <property type="evidence" value="ECO:0007669"/>
    <property type="project" value="InterPro"/>
</dbReference>
<feature type="region of interest" description="Disordered" evidence="1">
    <location>
        <begin position="135"/>
        <end position="162"/>
    </location>
</feature>
<dbReference type="SMART" id="SM00530">
    <property type="entry name" value="HTH_XRE"/>
    <property type="match status" value="1"/>
</dbReference>
<evidence type="ECO:0000313" key="3">
    <source>
        <dbReference type="EMBL" id="KKM67459.1"/>
    </source>
</evidence>
<name>A0A0F9JCD0_9ZZZZ</name>
<dbReference type="Gene3D" id="1.10.260.40">
    <property type="entry name" value="lambda repressor-like DNA-binding domains"/>
    <property type="match status" value="1"/>
</dbReference>
<dbReference type="SUPFAM" id="SSF47413">
    <property type="entry name" value="lambda repressor-like DNA-binding domains"/>
    <property type="match status" value="1"/>
</dbReference>
<proteinExistence type="predicted"/>
<dbReference type="InterPro" id="IPR010982">
    <property type="entry name" value="Lambda_DNA-bd_dom_sf"/>
</dbReference>
<dbReference type="CDD" id="cd00093">
    <property type="entry name" value="HTH_XRE"/>
    <property type="match status" value="1"/>
</dbReference>
<dbReference type="AlphaFoldDB" id="A0A0F9JCD0"/>
<sequence length="162" mass="17238">MAAKKKPALTEAEVFQKRLRMALEGRGVEGQELAEVLGGMDPGSVSKWLTGARNPPGKKRRAAIERFLELPERWLSGRLAEAAVDFTTPLKRLKGLPGGTTATDYEHRVEEALGVLSRGFEQVAEILRGRGVTAEEEANQAAAGMEGAAALDAAAKKKGDAG</sequence>
<evidence type="ECO:0000259" key="2">
    <source>
        <dbReference type="SMART" id="SM00530"/>
    </source>
</evidence>
<evidence type="ECO:0000256" key="1">
    <source>
        <dbReference type="SAM" id="MobiDB-lite"/>
    </source>
</evidence>
<protein>
    <recommendedName>
        <fullName evidence="2">HTH cro/C1-type domain-containing protein</fullName>
    </recommendedName>
</protein>
<feature type="compositionally biased region" description="Low complexity" evidence="1">
    <location>
        <begin position="139"/>
        <end position="153"/>
    </location>
</feature>
<dbReference type="EMBL" id="LAZR01010345">
    <property type="protein sequence ID" value="KKM67459.1"/>
    <property type="molecule type" value="Genomic_DNA"/>
</dbReference>
<gene>
    <name evidence="3" type="ORF">LCGC14_1470930</name>
</gene>